<dbReference type="RefSeq" id="WP_344966334.1">
    <property type="nucleotide sequence ID" value="NZ_BAABDD010000001.1"/>
</dbReference>
<keyword evidence="4" id="KW-1185">Reference proteome</keyword>
<comment type="caution">
    <text evidence="3">The sequence shown here is derived from an EMBL/GenBank/DDBJ whole genome shotgun (WGS) entry which is preliminary data.</text>
</comment>
<sequence length="336" mass="36813">MVKASVLDYVLSPPELSAHEALNEVVDSAVLVEQLGYERLWFSEHHNSAGLACSAPELVIGRVAAATRHIRVGAGGIMLPNHAPLKVAEVFNTLEAMFPHRIDLGLGRAPGTDGTTALALRGSREAVAKVDFADMAQELFAFLSNGFPAGHPFCEVTAAPQLVTPPHVWMLGSSDYGATYAAAHGLPFSFAQQINPDYTVPMLRRYRDHFRPSSRRSTPYSSFSVIAFATEDAEEAEDFAAFWALQMSKVRSNGRTPTSMAQAREFRSDSHYQLTRRSMADRMFVGQPAEVAQRVRAVAEQAHADEVVIATPMPVADARRRSFELLAVEFGLKPRD</sequence>
<dbReference type="Proteomes" id="UP001500908">
    <property type="component" value="Unassembled WGS sequence"/>
</dbReference>
<protein>
    <submittedName>
        <fullName evidence="3">LLM class flavin-dependent oxidoreductase</fullName>
    </submittedName>
</protein>
<dbReference type="PANTHER" id="PTHR30137:SF6">
    <property type="entry name" value="LUCIFERASE-LIKE MONOOXYGENASE"/>
    <property type="match status" value="1"/>
</dbReference>
<dbReference type="NCBIfam" id="TIGR03558">
    <property type="entry name" value="oxido_grp_1"/>
    <property type="match status" value="1"/>
</dbReference>
<dbReference type="InterPro" id="IPR036661">
    <property type="entry name" value="Luciferase-like_sf"/>
</dbReference>
<dbReference type="InterPro" id="IPR050766">
    <property type="entry name" value="Bact_Lucif_Oxidored"/>
</dbReference>
<evidence type="ECO:0000256" key="1">
    <source>
        <dbReference type="ARBA" id="ARBA00007789"/>
    </source>
</evidence>
<dbReference type="InterPro" id="IPR011251">
    <property type="entry name" value="Luciferase-like_dom"/>
</dbReference>
<dbReference type="InterPro" id="IPR019949">
    <property type="entry name" value="CmoO-like"/>
</dbReference>
<organism evidence="3 4">
    <name type="scientific">Salinactinospora qingdaonensis</name>
    <dbReference type="NCBI Taxonomy" id="702744"/>
    <lineage>
        <taxon>Bacteria</taxon>
        <taxon>Bacillati</taxon>
        <taxon>Actinomycetota</taxon>
        <taxon>Actinomycetes</taxon>
        <taxon>Streptosporangiales</taxon>
        <taxon>Nocardiopsidaceae</taxon>
        <taxon>Salinactinospora</taxon>
    </lineage>
</organism>
<accession>A0ABP7EXH1</accession>
<comment type="similarity">
    <text evidence="1">To bacterial alkanal monooxygenase alpha and beta chains.</text>
</comment>
<name>A0ABP7EXH1_9ACTN</name>
<dbReference type="PANTHER" id="PTHR30137">
    <property type="entry name" value="LUCIFERASE-LIKE MONOOXYGENASE"/>
    <property type="match status" value="1"/>
</dbReference>
<dbReference type="Gene3D" id="3.20.20.30">
    <property type="entry name" value="Luciferase-like domain"/>
    <property type="match status" value="1"/>
</dbReference>
<evidence type="ECO:0000259" key="2">
    <source>
        <dbReference type="Pfam" id="PF00296"/>
    </source>
</evidence>
<feature type="domain" description="Luciferase-like" evidence="2">
    <location>
        <begin position="14"/>
        <end position="301"/>
    </location>
</feature>
<evidence type="ECO:0000313" key="4">
    <source>
        <dbReference type="Proteomes" id="UP001500908"/>
    </source>
</evidence>
<dbReference type="Pfam" id="PF00296">
    <property type="entry name" value="Bac_luciferase"/>
    <property type="match status" value="1"/>
</dbReference>
<reference evidence="4" key="1">
    <citation type="journal article" date="2019" name="Int. J. Syst. Evol. Microbiol.">
        <title>The Global Catalogue of Microorganisms (GCM) 10K type strain sequencing project: providing services to taxonomists for standard genome sequencing and annotation.</title>
        <authorList>
            <consortium name="The Broad Institute Genomics Platform"/>
            <consortium name="The Broad Institute Genome Sequencing Center for Infectious Disease"/>
            <person name="Wu L."/>
            <person name="Ma J."/>
        </authorList>
    </citation>
    <scope>NUCLEOTIDE SEQUENCE [LARGE SCALE GENOMIC DNA]</scope>
    <source>
        <strain evidence="4">JCM 17137</strain>
    </source>
</reference>
<proteinExistence type="predicted"/>
<evidence type="ECO:0000313" key="3">
    <source>
        <dbReference type="EMBL" id="GAA3725085.1"/>
    </source>
</evidence>
<gene>
    <name evidence="3" type="ORF">GCM10022402_02130</name>
</gene>
<dbReference type="SUPFAM" id="SSF51679">
    <property type="entry name" value="Bacterial luciferase-like"/>
    <property type="match status" value="1"/>
</dbReference>
<dbReference type="EMBL" id="BAABDD010000001">
    <property type="protein sequence ID" value="GAA3725085.1"/>
    <property type="molecule type" value="Genomic_DNA"/>
</dbReference>